<evidence type="ECO:0000256" key="2">
    <source>
        <dbReference type="ARBA" id="ARBA00022741"/>
    </source>
</evidence>
<dbReference type="PROSITE" id="PS00211">
    <property type="entry name" value="ABC_TRANSPORTER_1"/>
    <property type="match status" value="1"/>
</dbReference>
<keyword evidence="6" id="KW-1185">Reference proteome</keyword>
<dbReference type="GO" id="GO:0016887">
    <property type="term" value="F:ATP hydrolysis activity"/>
    <property type="evidence" value="ECO:0007669"/>
    <property type="project" value="InterPro"/>
</dbReference>
<evidence type="ECO:0000256" key="3">
    <source>
        <dbReference type="ARBA" id="ARBA00022840"/>
    </source>
</evidence>
<sequence length="305" mass="32744">MNAVVALDAVSKNYGPVAALESVSLDLVAGETVALAGHNGAGKTTLMKLALGLARPSSGTIRVFGQDPAGRHGARARRRVGFLPESAAFHGAMTGLELLAFYARLKRARVEPLEELLERVGLDHAANRRVGTYSKGMRQRLALAQALIGEPGLLLLDEPTSGLDPDSRMQVYDTIDRLRAEGSTILISTHALAEIESHADRVALLHRGKLLAAGELQALRRKAALPSRITLVVRPCHTERVLSALTVRAEVRARSEERLVLAVPHADKIAALRDIAGLGEAVTDIEITEPGLEALYHSLTREDGR</sequence>
<dbReference type="InterPro" id="IPR051782">
    <property type="entry name" value="ABC_Transporter_VariousFunc"/>
</dbReference>
<keyword evidence="2" id="KW-0547">Nucleotide-binding</keyword>
<dbReference type="PANTHER" id="PTHR42939:SF1">
    <property type="entry name" value="ABC TRANSPORTER ATP-BINDING PROTEIN ALBC-RELATED"/>
    <property type="match status" value="1"/>
</dbReference>
<dbReference type="InterPro" id="IPR027417">
    <property type="entry name" value="P-loop_NTPase"/>
</dbReference>
<dbReference type="EMBL" id="PHIG01000056">
    <property type="protein sequence ID" value="PJK27708.1"/>
    <property type="molecule type" value="Genomic_DNA"/>
</dbReference>
<evidence type="ECO:0000313" key="5">
    <source>
        <dbReference type="EMBL" id="PJK27708.1"/>
    </source>
</evidence>
<dbReference type="RefSeq" id="WP_109795879.1">
    <property type="nucleotide sequence ID" value="NZ_PHIG01000056.1"/>
</dbReference>
<evidence type="ECO:0000313" key="6">
    <source>
        <dbReference type="Proteomes" id="UP000229498"/>
    </source>
</evidence>
<proteinExistence type="predicted"/>
<keyword evidence="3 5" id="KW-0067">ATP-binding</keyword>
<dbReference type="PANTHER" id="PTHR42939">
    <property type="entry name" value="ABC TRANSPORTER ATP-BINDING PROTEIN ALBC-RELATED"/>
    <property type="match status" value="1"/>
</dbReference>
<dbReference type="InterPro" id="IPR017871">
    <property type="entry name" value="ABC_transporter-like_CS"/>
</dbReference>
<dbReference type="InterPro" id="IPR003593">
    <property type="entry name" value="AAA+_ATPase"/>
</dbReference>
<dbReference type="PROSITE" id="PS50893">
    <property type="entry name" value="ABC_TRANSPORTER_2"/>
    <property type="match status" value="1"/>
</dbReference>
<dbReference type="Proteomes" id="UP000229498">
    <property type="component" value="Unassembled WGS sequence"/>
</dbReference>
<name>A0A2M9FW61_9PROT</name>
<evidence type="ECO:0000259" key="4">
    <source>
        <dbReference type="PROSITE" id="PS50893"/>
    </source>
</evidence>
<feature type="domain" description="ABC transporter" evidence="4">
    <location>
        <begin position="5"/>
        <end position="232"/>
    </location>
</feature>
<evidence type="ECO:0000256" key="1">
    <source>
        <dbReference type="ARBA" id="ARBA00022448"/>
    </source>
</evidence>
<comment type="caution">
    <text evidence="5">The sequence shown here is derived from an EMBL/GenBank/DDBJ whole genome shotgun (WGS) entry which is preliminary data.</text>
</comment>
<keyword evidence="1" id="KW-0813">Transport</keyword>
<dbReference type="OrthoDB" id="9778547at2"/>
<dbReference type="InterPro" id="IPR003439">
    <property type="entry name" value="ABC_transporter-like_ATP-bd"/>
</dbReference>
<accession>A0A2M9FW61</accession>
<dbReference type="SUPFAM" id="SSF52540">
    <property type="entry name" value="P-loop containing nucleoside triphosphate hydrolases"/>
    <property type="match status" value="1"/>
</dbReference>
<gene>
    <name evidence="5" type="ORF">CVT23_20680</name>
</gene>
<dbReference type="GO" id="GO:0005524">
    <property type="term" value="F:ATP binding"/>
    <property type="evidence" value="ECO:0007669"/>
    <property type="project" value="UniProtKB-KW"/>
</dbReference>
<dbReference type="Pfam" id="PF00005">
    <property type="entry name" value="ABC_tran"/>
    <property type="match status" value="1"/>
</dbReference>
<organism evidence="5 6">
    <name type="scientific">Minwuia thermotolerans</name>
    <dbReference type="NCBI Taxonomy" id="2056226"/>
    <lineage>
        <taxon>Bacteria</taxon>
        <taxon>Pseudomonadati</taxon>
        <taxon>Pseudomonadota</taxon>
        <taxon>Alphaproteobacteria</taxon>
        <taxon>Minwuiales</taxon>
        <taxon>Minwuiaceae</taxon>
        <taxon>Minwuia</taxon>
    </lineage>
</organism>
<dbReference type="SMART" id="SM00382">
    <property type="entry name" value="AAA"/>
    <property type="match status" value="1"/>
</dbReference>
<dbReference type="Gene3D" id="3.40.50.300">
    <property type="entry name" value="P-loop containing nucleotide triphosphate hydrolases"/>
    <property type="match status" value="1"/>
</dbReference>
<protein>
    <submittedName>
        <fullName evidence="5">ABC transporter ATP-binding protein</fullName>
    </submittedName>
</protein>
<reference evidence="5 6" key="1">
    <citation type="submission" date="2017-11" db="EMBL/GenBank/DDBJ databases">
        <title>Draft genome sequence of Rhizobiales bacterium SY3-13.</title>
        <authorList>
            <person name="Sun C."/>
        </authorList>
    </citation>
    <scope>NUCLEOTIDE SEQUENCE [LARGE SCALE GENOMIC DNA]</scope>
    <source>
        <strain evidence="5 6">SY3-13</strain>
    </source>
</reference>
<dbReference type="CDD" id="cd03230">
    <property type="entry name" value="ABC_DR_subfamily_A"/>
    <property type="match status" value="1"/>
</dbReference>
<dbReference type="AlphaFoldDB" id="A0A2M9FW61"/>